<organism evidence="3 4">
    <name type="scientific">Fusibacter bizertensis</name>
    <dbReference type="NCBI Taxonomy" id="1488331"/>
    <lineage>
        <taxon>Bacteria</taxon>
        <taxon>Bacillati</taxon>
        <taxon>Bacillota</taxon>
        <taxon>Clostridia</taxon>
        <taxon>Eubacteriales</taxon>
        <taxon>Eubacteriales Family XII. Incertae Sedis</taxon>
        <taxon>Fusibacter</taxon>
    </lineage>
</organism>
<evidence type="ECO:0000313" key="3">
    <source>
        <dbReference type="EMBL" id="MDH8679349.1"/>
    </source>
</evidence>
<reference evidence="3 4" key="1">
    <citation type="submission" date="2023-04" db="EMBL/GenBank/DDBJ databases">
        <title>Fusibacter bizertensis strain WBS, isolated from littoral bottom sediments of the Arctic seas - biochemical and genomic analysis.</title>
        <authorList>
            <person name="Brioukhanov A.L."/>
        </authorList>
    </citation>
    <scope>NUCLEOTIDE SEQUENCE [LARGE SCALE GENOMIC DNA]</scope>
    <source>
        <strain evidence="3 4">WBS</strain>
    </source>
</reference>
<dbReference type="RefSeq" id="WP_281095245.1">
    <property type="nucleotide sequence ID" value="NZ_JARYZI010000011.1"/>
</dbReference>
<gene>
    <name evidence="3" type="ORF">QE109_14420</name>
</gene>
<protein>
    <submittedName>
        <fullName evidence="3">Tyrosine-protein phosphatase</fullName>
        <ecNumber evidence="3">3.1.3.48</ecNumber>
    </submittedName>
</protein>
<dbReference type="InterPro" id="IPR026893">
    <property type="entry name" value="Tyr/Ser_Pase_IphP-type"/>
</dbReference>
<dbReference type="Gene3D" id="3.90.190.10">
    <property type="entry name" value="Protein tyrosine phosphatase superfamily"/>
    <property type="match status" value="1"/>
</dbReference>
<keyword evidence="3" id="KW-0378">Hydrolase</keyword>
<evidence type="ECO:0000256" key="1">
    <source>
        <dbReference type="ARBA" id="ARBA00009580"/>
    </source>
</evidence>
<dbReference type="InterPro" id="IPR016130">
    <property type="entry name" value="Tyr_Pase_AS"/>
</dbReference>
<dbReference type="InterPro" id="IPR029021">
    <property type="entry name" value="Prot-tyrosine_phosphatase-like"/>
</dbReference>
<sequence length="250" mass="28818">MKYFRRYPFINAYNIRDLGGYPTSDGGITKFGIFYRADSLANLTHDEWLMLEQMKVKTIIDLRSTKEKKSQSYVPLQSIQYFHMPLQDEKKSSAVIENAIHRYAYEEGFSKSMSETYISLFKNNIHNIIQIMKTIASAVENGSVLFHCTAGKDRTGIIAALILYLCKVELADISADYQITYTYNLKNPIIQEVVQLYGSLLRSDPDSIEALILYFLTENIENSLLRRALSENELESMKSHFLLFDRKDSV</sequence>
<proteinExistence type="inferred from homology"/>
<dbReference type="InterPro" id="IPR000387">
    <property type="entry name" value="Tyr_Pase_dom"/>
</dbReference>
<comment type="caution">
    <text evidence="3">The sequence shown here is derived from an EMBL/GenBank/DDBJ whole genome shotgun (WGS) entry which is preliminary data.</text>
</comment>
<dbReference type="PANTHER" id="PTHR31126">
    <property type="entry name" value="TYROSINE-PROTEIN PHOSPHATASE"/>
    <property type="match status" value="1"/>
</dbReference>
<dbReference type="Proteomes" id="UP001158045">
    <property type="component" value="Unassembled WGS sequence"/>
</dbReference>
<dbReference type="SUPFAM" id="SSF52799">
    <property type="entry name" value="(Phosphotyrosine protein) phosphatases II"/>
    <property type="match status" value="1"/>
</dbReference>
<keyword evidence="4" id="KW-1185">Reference proteome</keyword>
<dbReference type="PANTHER" id="PTHR31126:SF1">
    <property type="entry name" value="TYROSINE SPECIFIC PROTEIN PHOSPHATASES DOMAIN-CONTAINING PROTEIN"/>
    <property type="match status" value="1"/>
</dbReference>
<accession>A0ABT6NFZ1</accession>
<dbReference type="PROSITE" id="PS00383">
    <property type="entry name" value="TYR_PHOSPHATASE_1"/>
    <property type="match status" value="1"/>
</dbReference>
<dbReference type="EMBL" id="JARYZI010000011">
    <property type="protein sequence ID" value="MDH8679349.1"/>
    <property type="molecule type" value="Genomic_DNA"/>
</dbReference>
<dbReference type="EC" id="3.1.3.48" evidence="3"/>
<evidence type="ECO:0000259" key="2">
    <source>
        <dbReference type="PROSITE" id="PS50056"/>
    </source>
</evidence>
<feature type="domain" description="Tyrosine specific protein phosphatases" evidence="2">
    <location>
        <begin position="126"/>
        <end position="197"/>
    </location>
</feature>
<dbReference type="Pfam" id="PF13350">
    <property type="entry name" value="Y_phosphatase3"/>
    <property type="match status" value="1"/>
</dbReference>
<dbReference type="GO" id="GO:0004725">
    <property type="term" value="F:protein tyrosine phosphatase activity"/>
    <property type="evidence" value="ECO:0007669"/>
    <property type="project" value="UniProtKB-EC"/>
</dbReference>
<dbReference type="PROSITE" id="PS50056">
    <property type="entry name" value="TYR_PHOSPHATASE_2"/>
    <property type="match status" value="1"/>
</dbReference>
<evidence type="ECO:0000313" key="4">
    <source>
        <dbReference type="Proteomes" id="UP001158045"/>
    </source>
</evidence>
<name>A0ABT6NFZ1_9FIRM</name>
<comment type="similarity">
    <text evidence="1">Belongs to the protein-tyrosine phosphatase family.</text>
</comment>